<dbReference type="Proteomes" id="UP000186817">
    <property type="component" value="Unassembled WGS sequence"/>
</dbReference>
<comment type="caution">
    <text evidence="1">The sequence shown here is derived from an EMBL/GenBank/DDBJ whole genome shotgun (WGS) entry which is preliminary data.</text>
</comment>
<proteinExistence type="predicted"/>
<gene>
    <name evidence="1" type="ORF">AK812_SmicGene15383</name>
</gene>
<name>A0A1Q9E326_SYMMI</name>
<sequence length="135" mass="15122">MGSLDILIFAAGSPGLHQGMQFLTDLKKAAKGEREEEFSFDDDGEKGKTDKWLEKINHMSKKVQSAPAAAREKLQKMREPKDEAKAAYFEEAKQESAKSAAWWSGCDPQQDPDFKKDWSRSVQLSACPAYLEVHG</sequence>
<protein>
    <submittedName>
        <fullName evidence="1">Uncharacterized protein</fullName>
    </submittedName>
</protein>
<accession>A0A1Q9E326</accession>
<evidence type="ECO:0000313" key="2">
    <source>
        <dbReference type="Proteomes" id="UP000186817"/>
    </source>
</evidence>
<evidence type="ECO:0000313" key="1">
    <source>
        <dbReference type="EMBL" id="OLQ01832.1"/>
    </source>
</evidence>
<organism evidence="1 2">
    <name type="scientific">Symbiodinium microadriaticum</name>
    <name type="common">Dinoflagellate</name>
    <name type="synonym">Zooxanthella microadriatica</name>
    <dbReference type="NCBI Taxonomy" id="2951"/>
    <lineage>
        <taxon>Eukaryota</taxon>
        <taxon>Sar</taxon>
        <taxon>Alveolata</taxon>
        <taxon>Dinophyceae</taxon>
        <taxon>Suessiales</taxon>
        <taxon>Symbiodiniaceae</taxon>
        <taxon>Symbiodinium</taxon>
    </lineage>
</organism>
<dbReference type="OrthoDB" id="10463116at2759"/>
<keyword evidence="2" id="KW-1185">Reference proteome</keyword>
<dbReference type="AlphaFoldDB" id="A0A1Q9E326"/>
<dbReference type="EMBL" id="LSRX01000280">
    <property type="protein sequence ID" value="OLQ01832.1"/>
    <property type="molecule type" value="Genomic_DNA"/>
</dbReference>
<reference evidence="1 2" key="1">
    <citation type="submission" date="2016-02" db="EMBL/GenBank/DDBJ databases">
        <title>Genome analysis of coral dinoflagellate symbionts highlights evolutionary adaptations to a symbiotic lifestyle.</title>
        <authorList>
            <person name="Aranda M."/>
            <person name="Li Y."/>
            <person name="Liew Y.J."/>
            <person name="Baumgarten S."/>
            <person name="Simakov O."/>
            <person name="Wilson M."/>
            <person name="Piel J."/>
            <person name="Ashoor H."/>
            <person name="Bougouffa S."/>
            <person name="Bajic V.B."/>
            <person name="Ryu T."/>
            <person name="Ravasi T."/>
            <person name="Bayer T."/>
            <person name="Micklem G."/>
            <person name="Kim H."/>
            <person name="Bhak J."/>
            <person name="Lajeunesse T.C."/>
            <person name="Voolstra C.R."/>
        </authorList>
    </citation>
    <scope>NUCLEOTIDE SEQUENCE [LARGE SCALE GENOMIC DNA]</scope>
    <source>
        <strain evidence="1 2">CCMP2467</strain>
    </source>
</reference>